<comment type="caution">
    <text evidence="6">The sequence shown here is derived from an EMBL/GenBank/DDBJ whole genome shotgun (WGS) entry which is preliminary data.</text>
</comment>
<dbReference type="InterPro" id="IPR028082">
    <property type="entry name" value="Peripla_BP_I"/>
</dbReference>
<evidence type="ECO:0000313" key="7">
    <source>
        <dbReference type="Proteomes" id="UP000461730"/>
    </source>
</evidence>
<dbReference type="CDD" id="cd06268">
    <property type="entry name" value="PBP1_ABC_transporter_LIVBP-like"/>
    <property type="match status" value="1"/>
</dbReference>
<organism evidence="6 7">
    <name type="scientific">Chitinophaga tropicalis</name>
    <dbReference type="NCBI Taxonomy" id="2683588"/>
    <lineage>
        <taxon>Bacteria</taxon>
        <taxon>Pseudomonadati</taxon>
        <taxon>Bacteroidota</taxon>
        <taxon>Chitinophagia</taxon>
        <taxon>Chitinophagales</taxon>
        <taxon>Chitinophagaceae</taxon>
        <taxon>Chitinophaga</taxon>
    </lineage>
</organism>
<reference evidence="6 7" key="1">
    <citation type="submission" date="2019-12" db="EMBL/GenBank/DDBJ databases">
        <title>Chitinophaga sp. strain ysch24 (GDMCC 1.1355), whole genome shotgun sequence.</title>
        <authorList>
            <person name="Zhang X."/>
        </authorList>
    </citation>
    <scope>NUCLEOTIDE SEQUENCE [LARGE SCALE GENOMIC DNA]</scope>
    <source>
        <strain evidence="7">ysch24</strain>
    </source>
</reference>
<accession>A0A7K1U8V6</accession>
<feature type="compositionally biased region" description="Basic and acidic residues" evidence="3">
    <location>
        <begin position="49"/>
        <end position="63"/>
    </location>
</feature>
<keyword evidence="7" id="KW-1185">Reference proteome</keyword>
<dbReference type="Pfam" id="PF13458">
    <property type="entry name" value="Peripla_BP_6"/>
    <property type="match status" value="1"/>
</dbReference>
<comment type="similarity">
    <text evidence="1">Belongs to the leucine-binding protein family.</text>
</comment>
<evidence type="ECO:0000256" key="1">
    <source>
        <dbReference type="ARBA" id="ARBA00010062"/>
    </source>
</evidence>
<evidence type="ECO:0000313" key="6">
    <source>
        <dbReference type="EMBL" id="MVT10756.1"/>
    </source>
</evidence>
<feature type="chain" id="PRO_5029469966" evidence="4">
    <location>
        <begin position="16"/>
        <end position="445"/>
    </location>
</feature>
<name>A0A7K1U8V6_9BACT</name>
<sequence length="445" mass="50124">MIAMSKSKICGSIFAACTMVVLLSGCGLFKGAGSSSNKPTPPPVVTKPATEEKKKDESKKETKAAPFNVPAFGRQEKKEAYNIALFTPLYLDSVFINSTELPGRTLPRYVLPGLDFYEGAQLALDSLQQQGVKLNVTVYDSKSRANSIETLTKGKQLDSTDLIIAAVGTPELQELSNVAREKEINLVSATYPNDGGITANPFLLITNSMLKTHGEALQRYLQESFANKNILFFHRNSAFEKRLLADFKADYEKLQSSRKSRIREVLWSDATTDAELSQFMLADRPNLCVVAALDEAGAKAILRKLSVQTASYPLQVYGMPTWDIMKFKEPEFKGMQIYYTSPYFNDKTDVYSRYITDYFKRVYKSRPSDMAFKGFELTWYFVKQLSANGVYFNGSVNDPAKKVFSNFNYQPVYLKEGTEQPDYFENKNIYIIQKGDSSDTKMNFQ</sequence>
<evidence type="ECO:0000256" key="2">
    <source>
        <dbReference type="ARBA" id="ARBA00022729"/>
    </source>
</evidence>
<evidence type="ECO:0000259" key="5">
    <source>
        <dbReference type="Pfam" id="PF13458"/>
    </source>
</evidence>
<evidence type="ECO:0000256" key="3">
    <source>
        <dbReference type="SAM" id="MobiDB-lite"/>
    </source>
</evidence>
<dbReference type="SUPFAM" id="SSF53822">
    <property type="entry name" value="Periplasmic binding protein-like I"/>
    <property type="match status" value="1"/>
</dbReference>
<gene>
    <name evidence="6" type="ORF">GO493_20965</name>
</gene>
<evidence type="ECO:0000256" key="4">
    <source>
        <dbReference type="SAM" id="SignalP"/>
    </source>
</evidence>
<dbReference type="InterPro" id="IPR028081">
    <property type="entry name" value="Leu-bd"/>
</dbReference>
<feature type="signal peptide" evidence="4">
    <location>
        <begin position="1"/>
        <end position="15"/>
    </location>
</feature>
<proteinExistence type="inferred from homology"/>
<dbReference type="EMBL" id="WRXN01000010">
    <property type="protein sequence ID" value="MVT10756.1"/>
    <property type="molecule type" value="Genomic_DNA"/>
</dbReference>
<dbReference type="Proteomes" id="UP000461730">
    <property type="component" value="Unassembled WGS sequence"/>
</dbReference>
<dbReference type="AlphaFoldDB" id="A0A7K1U8V6"/>
<feature type="domain" description="Leucine-binding protein" evidence="5">
    <location>
        <begin position="115"/>
        <end position="387"/>
    </location>
</feature>
<keyword evidence="2 4" id="KW-0732">Signal</keyword>
<dbReference type="PROSITE" id="PS51257">
    <property type="entry name" value="PROKAR_LIPOPROTEIN"/>
    <property type="match status" value="1"/>
</dbReference>
<protein>
    <submittedName>
        <fullName evidence="6">ABC transporter substrate-binding protein</fullName>
    </submittedName>
</protein>
<feature type="region of interest" description="Disordered" evidence="3">
    <location>
        <begin position="32"/>
        <end position="63"/>
    </location>
</feature>
<dbReference type="Gene3D" id="3.40.50.2300">
    <property type="match status" value="2"/>
</dbReference>